<accession>A0A5E7PHB0</accession>
<dbReference type="EMBL" id="CABVIN010000009">
    <property type="protein sequence ID" value="VVP49136.1"/>
    <property type="molecule type" value="Genomic_DNA"/>
</dbReference>
<evidence type="ECO:0000313" key="2">
    <source>
        <dbReference type="Proteomes" id="UP000377224"/>
    </source>
</evidence>
<name>A0A5E7PHB0_PSEFL</name>
<dbReference type="AlphaFoldDB" id="A0A5E7PHB0"/>
<sequence>MEIVRGCLDGAFAVEHGQWAEAARLVDVGAIAILGTFGDQAFTLPEKLCGLTIDGLLNATTKGVVLVACGAATGQRDANQAMLAVVAVFGDQLLSGTTAFATKVAVGVVVVMPVALHKQAITFDVGEVRSWQIALAEQVAGRVMSEGFGGGAANADQTIQWIIVVAAVSFAAVIDAGQVAVCIVGVAALEQIAILLTYGVRLKPSLFVVLILAEQHALLALLFTASVELVRSQARPVEVDAAQPTAGQVAVIECAAIRQAAVIELADAVVLVPRGAPTLVFSDQAILYVVLIGEGPVAVVDVYQATQGIVAVMDFFAISEGFDQQATRGIALILGHQFTAVVTKLGFLQQFAVEVVLVSGTTPVKTGFLLDQPI</sequence>
<protein>
    <submittedName>
        <fullName evidence="1">Uncharacterized protein</fullName>
    </submittedName>
</protein>
<proteinExistence type="predicted"/>
<gene>
    <name evidence="1" type="ORF">PS896_05272</name>
</gene>
<evidence type="ECO:0000313" key="1">
    <source>
        <dbReference type="EMBL" id="VVP49136.1"/>
    </source>
</evidence>
<reference evidence="1 2" key="1">
    <citation type="submission" date="2019-09" db="EMBL/GenBank/DDBJ databases">
        <authorList>
            <person name="Chandra G."/>
            <person name="Truman W A."/>
        </authorList>
    </citation>
    <scope>NUCLEOTIDE SEQUENCE [LARGE SCALE GENOMIC DNA]</scope>
    <source>
        <strain evidence="1">PS896</strain>
    </source>
</reference>
<dbReference type="Proteomes" id="UP000377224">
    <property type="component" value="Unassembled WGS sequence"/>
</dbReference>
<organism evidence="1 2">
    <name type="scientific">Pseudomonas fluorescens</name>
    <dbReference type="NCBI Taxonomy" id="294"/>
    <lineage>
        <taxon>Bacteria</taxon>
        <taxon>Pseudomonadati</taxon>
        <taxon>Pseudomonadota</taxon>
        <taxon>Gammaproteobacteria</taxon>
        <taxon>Pseudomonadales</taxon>
        <taxon>Pseudomonadaceae</taxon>
        <taxon>Pseudomonas</taxon>
    </lineage>
</organism>